<name>A0A9K3KHS4_9STRA</name>
<keyword evidence="3" id="KW-1185">Reference proteome</keyword>
<organism evidence="2 3">
    <name type="scientific">Nitzschia inconspicua</name>
    <dbReference type="NCBI Taxonomy" id="303405"/>
    <lineage>
        <taxon>Eukaryota</taxon>
        <taxon>Sar</taxon>
        <taxon>Stramenopiles</taxon>
        <taxon>Ochrophyta</taxon>
        <taxon>Bacillariophyta</taxon>
        <taxon>Bacillariophyceae</taxon>
        <taxon>Bacillariophycidae</taxon>
        <taxon>Bacillariales</taxon>
        <taxon>Bacillariaceae</taxon>
        <taxon>Nitzschia</taxon>
    </lineage>
</organism>
<evidence type="ECO:0000313" key="3">
    <source>
        <dbReference type="Proteomes" id="UP000693970"/>
    </source>
</evidence>
<dbReference type="EMBL" id="JAGRRH010000079">
    <property type="protein sequence ID" value="KAG7337604.1"/>
    <property type="molecule type" value="Genomic_DNA"/>
</dbReference>
<evidence type="ECO:0000313" key="1">
    <source>
        <dbReference type="EMBL" id="KAG7337604.1"/>
    </source>
</evidence>
<dbReference type="Proteomes" id="UP000693970">
    <property type="component" value="Unassembled WGS sequence"/>
</dbReference>
<protein>
    <submittedName>
        <fullName evidence="2">Uncharacterized protein</fullName>
    </submittedName>
</protein>
<reference evidence="2" key="1">
    <citation type="journal article" date="2021" name="Sci. Rep.">
        <title>Diploid genomic architecture of Nitzschia inconspicua, an elite biomass production diatom.</title>
        <authorList>
            <person name="Oliver A."/>
            <person name="Podell S."/>
            <person name="Pinowska A."/>
            <person name="Traller J.C."/>
            <person name="Smith S.R."/>
            <person name="McClure R."/>
            <person name="Beliaev A."/>
            <person name="Bohutskyi P."/>
            <person name="Hill E.A."/>
            <person name="Rabines A."/>
            <person name="Zheng H."/>
            <person name="Allen L.Z."/>
            <person name="Kuo A."/>
            <person name="Grigoriev I.V."/>
            <person name="Allen A.E."/>
            <person name="Hazlebeck D."/>
            <person name="Allen E.E."/>
        </authorList>
    </citation>
    <scope>NUCLEOTIDE SEQUENCE</scope>
    <source>
        <strain evidence="2">Hildebrandi</strain>
    </source>
</reference>
<gene>
    <name evidence="2" type="ORF">IV203_021845</name>
    <name evidence="1" type="ORF">IV203_033449</name>
</gene>
<evidence type="ECO:0000313" key="2">
    <source>
        <dbReference type="EMBL" id="KAG7343837.1"/>
    </source>
</evidence>
<accession>A0A9K3KHS4</accession>
<comment type="caution">
    <text evidence="2">The sequence shown here is derived from an EMBL/GenBank/DDBJ whole genome shotgun (WGS) entry which is preliminary data.</text>
</comment>
<dbReference type="AlphaFoldDB" id="A0A9K3KHS4"/>
<dbReference type="EMBL" id="JAGRRH010000023">
    <property type="protein sequence ID" value="KAG7343837.1"/>
    <property type="molecule type" value="Genomic_DNA"/>
</dbReference>
<sequence>MYHYAERVFGALATWQELSGRIKTNVIDFKEEAVQMVSETGREGGKRDRKAIVNFGTPSTKSTVGEEVVPLVEKFTGTPVDFLGEKWFYTTNRRPRVKILPPTVSENGEVRVCRPHRIRTRRHPAKMMYLGVVAAACPQLQKGFDGRVCLHRVSRTKTLARASRKNTRYSLSVDVDILQVIKSGEWIQLLVTEGMTAEAMLEEIKTHYDLDEYAL</sequence>
<proteinExistence type="predicted"/>
<reference evidence="2" key="2">
    <citation type="submission" date="2021-04" db="EMBL/GenBank/DDBJ databases">
        <authorList>
            <person name="Podell S."/>
        </authorList>
    </citation>
    <scope>NUCLEOTIDE SEQUENCE</scope>
    <source>
        <strain evidence="2">Hildebrandi</strain>
    </source>
</reference>